<evidence type="ECO:0000313" key="4">
    <source>
        <dbReference type="Proteomes" id="UP001201262"/>
    </source>
</evidence>
<accession>A0AAD4KEW7</accession>
<evidence type="ECO:0000259" key="2">
    <source>
        <dbReference type="Pfam" id="PF25484"/>
    </source>
</evidence>
<dbReference type="GeneID" id="70244903"/>
<dbReference type="RefSeq" id="XP_046066583.1">
    <property type="nucleotide sequence ID" value="XM_046214616.1"/>
</dbReference>
<organism evidence="3 4">
    <name type="scientific">Talaromyces proteolyticus</name>
    <dbReference type="NCBI Taxonomy" id="1131652"/>
    <lineage>
        <taxon>Eukaryota</taxon>
        <taxon>Fungi</taxon>
        <taxon>Dikarya</taxon>
        <taxon>Ascomycota</taxon>
        <taxon>Pezizomycotina</taxon>
        <taxon>Eurotiomycetes</taxon>
        <taxon>Eurotiomycetidae</taxon>
        <taxon>Eurotiales</taxon>
        <taxon>Trichocomaceae</taxon>
        <taxon>Talaromyces</taxon>
        <taxon>Talaromyces sect. Bacilispori</taxon>
    </lineage>
</organism>
<comment type="caution">
    <text evidence="3">The sequence shown here is derived from an EMBL/GenBank/DDBJ whole genome shotgun (WGS) entry which is preliminary data.</text>
</comment>
<dbReference type="Pfam" id="PF25484">
    <property type="entry name" value="DUF7907"/>
    <property type="match status" value="1"/>
</dbReference>
<proteinExistence type="predicted"/>
<reference evidence="3" key="1">
    <citation type="submission" date="2021-12" db="EMBL/GenBank/DDBJ databases">
        <title>Convergent genome expansion in fungi linked to evolution of root-endophyte symbiosis.</title>
        <authorList>
            <consortium name="DOE Joint Genome Institute"/>
            <person name="Ke Y.-H."/>
            <person name="Bonito G."/>
            <person name="Liao H.-L."/>
            <person name="Looney B."/>
            <person name="Rojas-Flechas A."/>
            <person name="Nash J."/>
            <person name="Hameed K."/>
            <person name="Schadt C."/>
            <person name="Martin F."/>
            <person name="Crous P.W."/>
            <person name="Miettinen O."/>
            <person name="Magnuson J.K."/>
            <person name="Labbe J."/>
            <person name="Jacobson D."/>
            <person name="Doktycz M.J."/>
            <person name="Veneault-Fourrey C."/>
            <person name="Kuo A."/>
            <person name="Mondo S."/>
            <person name="Calhoun S."/>
            <person name="Riley R."/>
            <person name="Ohm R."/>
            <person name="LaButti K."/>
            <person name="Andreopoulos B."/>
            <person name="Pangilinan J."/>
            <person name="Nolan M."/>
            <person name="Tritt A."/>
            <person name="Clum A."/>
            <person name="Lipzen A."/>
            <person name="Daum C."/>
            <person name="Barry K."/>
            <person name="Grigoriev I.V."/>
            <person name="Vilgalys R."/>
        </authorList>
    </citation>
    <scope>NUCLEOTIDE SEQUENCE</scope>
    <source>
        <strain evidence="3">PMI_201</strain>
    </source>
</reference>
<evidence type="ECO:0000313" key="3">
    <source>
        <dbReference type="EMBL" id="KAH8690300.1"/>
    </source>
</evidence>
<feature type="domain" description="DUF7907" evidence="2">
    <location>
        <begin position="31"/>
        <end position="152"/>
    </location>
</feature>
<evidence type="ECO:0000256" key="1">
    <source>
        <dbReference type="SAM" id="SignalP"/>
    </source>
</evidence>
<dbReference type="InterPro" id="IPR057229">
    <property type="entry name" value="DUF7907"/>
</dbReference>
<protein>
    <recommendedName>
        <fullName evidence="2">DUF7907 domain-containing protein</fullName>
    </recommendedName>
</protein>
<sequence length="157" mass="16569">MRSSILSLLSLVTASPIAVLGDSKAYLETAKGEYLSYTTVSRGAMIGLVVDKESSATKALVNEKGLLEIEVDTSFVALTLTNLYGGPGNLSEVLFAYETPTTGFAFSKNGSLTLSQSGFHGFFACEEQDTGKQLYWAAKSTQAPKTCEAVSFAKAAA</sequence>
<keyword evidence="1" id="KW-0732">Signal</keyword>
<dbReference type="AlphaFoldDB" id="A0AAD4KEW7"/>
<feature type="signal peptide" evidence="1">
    <location>
        <begin position="1"/>
        <end position="21"/>
    </location>
</feature>
<name>A0AAD4KEW7_9EURO</name>
<feature type="chain" id="PRO_5042176476" description="DUF7907 domain-containing protein" evidence="1">
    <location>
        <begin position="22"/>
        <end position="157"/>
    </location>
</feature>
<dbReference type="EMBL" id="JAJTJA010000014">
    <property type="protein sequence ID" value="KAH8690300.1"/>
    <property type="molecule type" value="Genomic_DNA"/>
</dbReference>
<keyword evidence="4" id="KW-1185">Reference proteome</keyword>
<dbReference type="Proteomes" id="UP001201262">
    <property type="component" value="Unassembled WGS sequence"/>
</dbReference>
<gene>
    <name evidence="3" type="ORF">BGW36DRAFT_365019</name>
</gene>